<protein>
    <submittedName>
        <fullName evidence="1">Uncharacterized protein</fullName>
    </submittedName>
</protein>
<accession>A0A4Y2KIJ5</accession>
<dbReference type="AlphaFoldDB" id="A0A4Y2KIJ5"/>
<dbReference type="Proteomes" id="UP000499080">
    <property type="component" value="Unassembled WGS sequence"/>
</dbReference>
<gene>
    <name evidence="1" type="ORF">AVEN_264154_1</name>
</gene>
<evidence type="ECO:0000313" key="1">
    <source>
        <dbReference type="EMBL" id="GBN01859.1"/>
    </source>
</evidence>
<proteinExistence type="predicted"/>
<sequence length="217" mass="25689">MLHDVFAFRFACINFLEKEVLKLWILVKECFLNKIWLEGEQAQGFISQNGRKISFMDSYVDLTDHYYSNFKREYPILDNFSACEPFPFTTEPDEVLFLIGFCLSKENVIGIEKLPHFLGDDVDWYEFSLEFAVFTGNVACFEYLKNSRSIEYSYVNIIKKIFSSKEEDRKQPCFIFHFLLLNSEEKAELFQEYGVEMLPQFLQWPLSLTFVENPGRI</sequence>
<name>A0A4Y2KIJ5_ARAVE</name>
<organism evidence="1 2">
    <name type="scientific">Araneus ventricosus</name>
    <name type="common">Orbweaver spider</name>
    <name type="synonym">Epeira ventricosa</name>
    <dbReference type="NCBI Taxonomy" id="182803"/>
    <lineage>
        <taxon>Eukaryota</taxon>
        <taxon>Metazoa</taxon>
        <taxon>Ecdysozoa</taxon>
        <taxon>Arthropoda</taxon>
        <taxon>Chelicerata</taxon>
        <taxon>Arachnida</taxon>
        <taxon>Araneae</taxon>
        <taxon>Araneomorphae</taxon>
        <taxon>Entelegynae</taxon>
        <taxon>Araneoidea</taxon>
        <taxon>Araneidae</taxon>
        <taxon>Araneus</taxon>
    </lineage>
</organism>
<reference evidence="1 2" key="1">
    <citation type="journal article" date="2019" name="Sci. Rep.">
        <title>Orb-weaving spider Araneus ventricosus genome elucidates the spidroin gene catalogue.</title>
        <authorList>
            <person name="Kono N."/>
            <person name="Nakamura H."/>
            <person name="Ohtoshi R."/>
            <person name="Moran D.A.P."/>
            <person name="Shinohara A."/>
            <person name="Yoshida Y."/>
            <person name="Fujiwara M."/>
            <person name="Mori M."/>
            <person name="Tomita M."/>
            <person name="Arakawa K."/>
        </authorList>
    </citation>
    <scope>NUCLEOTIDE SEQUENCE [LARGE SCALE GENOMIC DNA]</scope>
</reference>
<evidence type="ECO:0000313" key="2">
    <source>
        <dbReference type="Proteomes" id="UP000499080"/>
    </source>
</evidence>
<keyword evidence="2" id="KW-1185">Reference proteome</keyword>
<dbReference type="EMBL" id="BGPR01004652">
    <property type="protein sequence ID" value="GBN01859.1"/>
    <property type="molecule type" value="Genomic_DNA"/>
</dbReference>
<comment type="caution">
    <text evidence="1">The sequence shown here is derived from an EMBL/GenBank/DDBJ whole genome shotgun (WGS) entry which is preliminary data.</text>
</comment>